<proteinExistence type="predicted"/>
<feature type="region of interest" description="Disordered" evidence="2">
    <location>
        <begin position="27"/>
        <end position="53"/>
    </location>
</feature>
<dbReference type="InterPro" id="IPR024291">
    <property type="entry name" value="DUF3829"/>
</dbReference>
<evidence type="ECO:0000256" key="2">
    <source>
        <dbReference type="SAM" id="MobiDB-lite"/>
    </source>
</evidence>
<dbReference type="AlphaFoldDB" id="A0A9E9LZI0"/>
<protein>
    <submittedName>
        <fullName evidence="3">YiiG family protein</fullName>
    </submittedName>
</protein>
<dbReference type="RefSeq" id="WP_269309526.1">
    <property type="nucleotide sequence ID" value="NZ_CP098242.1"/>
</dbReference>
<name>A0A9E9LZI0_9BURK</name>
<gene>
    <name evidence="3" type="ORF">NB640_02295</name>
</gene>
<evidence type="ECO:0000256" key="1">
    <source>
        <dbReference type="SAM" id="Coils"/>
    </source>
</evidence>
<dbReference type="PROSITE" id="PS51257">
    <property type="entry name" value="PROKAR_LIPOPROTEIN"/>
    <property type="match status" value="1"/>
</dbReference>
<sequence>MKPYSIFLSVVLVLCIGLVAGCKRPENTAAKPADKSQPMTANSSSTPEKSQLTQEQLADKKLAVYAGFYNTLVHEEDGFPEGYRMLTKKVLKGKSSDTIDFPVIENLEKMLESLRKNRAEAAEGLTETDKAADELIAAGDKLLAHEKELVPYFKDRIYKADNMAKAKTMFADLEKDYESALDALSAFGAEILKSKRAAAEKRMEALKASGDMVRYHTEEIMTLSEELLALFDDPRVPFNRNEAFSKGNSIAVKLNNAIQAQRKAADEARSKDGNVSPYYDAIRNNTGSMISDYREVRDKRSQTAFNNMLKKYDKAVQDYNSAQMKV</sequence>
<keyword evidence="4" id="KW-1185">Reference proteome</keyword>
<dbReference type="Proteomes" id="UP001156215">
    <property type="component" value="Chromosome"/>
</dbReference>
<dbReference type="EMBL" id="CP098242">
    <property type="protein sequence ID" value="WAW10510.1"/>
    <property type="molecule type" value="Genomic_DNA"/>
</dbReference>
<evidence type="ECO:0000313" key="4">
    <source>
        <dbReference type="Proteomes" id="UP001156215"/>
    </source>
</evidence>
<accession>A0A9E9LZI0</accession>
<dbReference type="Pfam" id="PF12889">
    <property type="entry name" value="DUF3829"/>
    <property type="match status" value="1"/>
</dbReference>
<dbReference type="KEGG" id="ovb:NB640_02295"/>
<keyword evidence="1" id="KW-0175">Coiled coil</keyword>
<reference evidence="3" key="1">
    <citation type="journal article" date="2022" name="Front. Microbiol.">
        <title>New perspectives on an old grouping: The genomic and phenotypic variability of Oxalobacter formigenes and the implications for calcium oxalate stone prevention.</title>
        <authorList>
            <person name="Chmiel J.A."/>
            <person name="Carr C."/>
            <person name="Stuivenberg G.A."/>
            <person name="Venema R."/>
            <person name="Chanyi R.M."/>
            <person name="Al K.F."/>
            <person name="Giguere D."/>
            <person name="Say H."/>
            <person name="Akouris P.P."/>
            <person name="Dominguez Romero S.A."/>
            <person name="Kwong A."/>
            <person name="Tai V."/>
            <person name="Koval S.F."/>
            <person name="Razvi H."/>
            <person name="Bjazevic J."/>
            <person name="Burton J.P."/>
        </authorList>
    </citation>
    <scope>NUCLEOTIDE SEQUENCE</scope>
    <source>
        <strain evidence="3">WoOx3</strain>
    </source>
</reference>
<feature type="compositionally biased region" description="Polar residues" evidence="2">
    <location>
        <begin position="37"/>
        <end position="53"/>
    </location>
</feature>
<feature type="coiled-coil region" evidence="1">
    <location>
        <begin position="163"/>
        <end position="209"/>
    </location>
</feature>
<organism evidence="3 4">
    <name type="scientific">Oxalobacter vibrioformis</name>
    <dbReference type="NCBI Taxonomy" id="933080"/>
    <lineage>
        <taxon>Bacteria</taxon>
        <taxon>Pseudomonadati</taxon>
        <taxon>Pseudomonadota</taxon>
        <taxon>Betaproteobacteria</taxon>
        <taxon>Burkholderiales</taxon>
        <taxon>Oxalobacteraceae</taxon>
        <taxon>Oxalobacter</taxon>
    </lineage>
</organism>
<evidence type="ECO:0000313" key="3">
    <source>
        <dbReference type="EMBL" id="WAW10510.1"/>
    </source>
</evidence>